<reference evidence="1 2" key="1">
    <citation type="submission" date="2014-04" db="EMBL/GenBank/DDBJ databases">
        <authorList>
            <consortium name="DOE Joint Genome Institute"/>
            <person name="Kuo A."/>
            <person name="Ruytinx J."/>
            <person name="Rineau F."/>
            <person name="Colpaert J."/>
            <person name="Kohler A."/>
            <person name="Nagy L.G."/>
            <person name="Floudas D."/>
            <person name="Copeland A."/>
            <person name="Barry K.W."/>
            <person name="Cichocki N."/>
            <person name="Veneault-Fourrey C."/>
            <person name="LaButti K."/>
            <person name="Lindquist E.A."/>
            <person name="Lipzen A."/>
            <person name="Lundell T."/>
            <person name="Morin E."/>
            <person name="Murat C."/>
            <person name="Sun H."/>
            <person name="Tunlid A."/>
            <person name="Henrissat B."/>
            <person name="Grigoriev I.V."/>
            <person name="Hibbett D.S."/>
            <person name="Martin F."/>
            <person name="Nordberg H.P."/>
            <person name="Cantor M.N."/>
            <person name="Hua S.X."/>
        </authorList>
    </citation>
    <scope>NUCLEOTIDE SEQUENCE [LARGE SCALE GENOMIC DNA]</scope>
    <source>
        <strain evidence="1 2">UH-Slu-Lm8-n1</strain>
    </source>
</reference>
<dbReference type="HOGENOM" id="CLU_2924251_0_0_1"/>
<dbReference type="EMBL" id="KN835356">
    <property type="protein sequence ID" value="KIK39165.1"/>
    <property type="molecule type" value="Genomic_DNA"/>
</dbReference>
<dbReference type="AlphaFoldDB" id="A0A0C9ZNE2"/>
<name>A0A0C9ZNE2_9AGAM</name>
<sequence length="61" mass="6968">MRLTQISRIFTFCKKVSHLPVLSLSTNPMTYLPLAELLVVSDEGCGFNHVPQLNRLIKQLR</sequence>
<reference evidence="2" key="2">
    <citation type="submission" date="2015-01" db="EMBL/GenBank/DDBJ databases">
        <title>Evolutionary Origins and Diversification of the Mycorrhizal Mutualists.</title>
        <authorList>
            <consortium name="DOE Joint Genome Institute"/>
            <consortium name="Mycorrhizal Genomics Consortium"/>
            <person name="Kohler A."/>
            <person name="Kuo A."/>
            <person name="Nagy L.G."/>
            <person name="Floudas D."/>
            <person name="Copeland A."/>
            <person name="Barry K.W."/>
            <person name="Cichocki N."/>
            <person name="Veneault-Fourrey C."/>
            <person name="LaButti K."/>
            <person name="Lindquist E.A."/>
            <person name="Lipzen A."/>
            <person name="Lundell T."/>
            <person name="Morin E."/>
            <person name="Murat C."/>
            <person name="Riley R."/>
            <person name="Ohm R."/>
            <person name="Sun H."/>
            <person name="Tunlid A."/>
            <person name="Henrissat B."/>
            <person name="Grigoriev I.V."/>
            <person name="Hibbett D.S."/>
            <person name="Martin F."/>
        </authorList>
    </citation>
    <scope>NUCLEOTIDE SEQUENCE [LARGE SCALE GENOMIC DNA]</scope>
    <source>
        <strain evidence="2">UH-Slu-Lm8-n1</strain>
    </source>
</reference>
<dbReference type="Proteomes" id="UP000054485">
    <property type="component" value="Unassembled WGS sequence"/>
</dbReference>
<dbReference type="InParanoid" id="A0A0C9ZNE2"/>
<organism evidence="1 2">
    <name type="scientific">Suillus luteus UH-Slu-Lm8-n1</name>
    <dbReference type="NCBI Taxonomy" id="930992"/>
    <lineage>
        <taxon>Eukaryota</taxon>
        <taxon>Fungi</taxon>
        <taxon>Dikarya</taxon>
        <taxon>Basidiomycota</taxon>
        <taxon>Agaricomycotina</taxon>
        <taxon>Agaricomycetes</taxon>
        <taxon>Agaricomycetidae</taxon>
        <taxon>Boletales</taxon>
        <taxon>Suillineae</taxon>
        <taxon>Suillaceae</taxon>
        <taxon>Suillus</taxon>
    </lineage>
</organism>
<gene>
    <name evidence="1" type="ORF">CY34DRAFT_808593</name>
</gene>
<evidence type="ECO:0000313" key="2">
    <source>
        <dbReference type="Proteomes" id="UP000054485"/>
    </source>
</evidence>
<keyword evidence="2" id="KW-1185">Reference proteome</keyword>
<evidence type="ECO:0000313" key="1">
    <source>
        <dbReference type="EMBL" id="KIK39165.1"/>
    </source>
</evidence>
<proteinExistence type="predicted"/>
<protein>
    <submittedName>
        <fullName evidence="1">Uncharacterized protein</fullName>
    </submittedName>
</protein>
<accession>A0A0C9ZNE2</accession>